<accession>A0AAW1X2U2</accession>
<feature type="compositionally biased region" description="Low complexity" evidence="1">
    <location>
        <begin position="133"/>
        <end position="146"/>
    </location>
</feature>
<name>A0AAW1X2U2_RUBAR</name>
<gene>
    <name evidence="2" type="ORF">M0R45_027324</name>
</gene>
<feature type="region of interest" description="Disordered" evidence="1">
    <location>
        <begin position="133"/>
        <end position="158"/>
    </location>
</feature>
<evidence type="ECO:0000256" key="1">
    <source>
        <dbReference type="SAM" id="MobiDB-lite"/>
    </source>
</evidence>
<organism evidence="2 3">
    <name type="scientific">Rubus argutus</name>
    <name type="common">Southern blackberry</name>
    <dbReference type="NCBI Taxonomy" id="59490"/>
    <lineage>
        <taxon>Eukaryota</taxon>
        <taxon>Viridiplantae</taxon>
        <taxon>Streptophyta</taxon>
        <taxon>Embryophyta</taxon>
        <taxon>Tracheophyta</taxon>
        <taxon>Spermatophyta</taxon>
        <taxon>Magnoliopsida</taxon>
        <taxon>eudicotyledons</taxon>
        <taxon>Gunneridae</taxon>
        <taxon>Pentapetalae</taxon>
        <taxon>rosids</taxon>
        <taxon>fabids</taxon>
        <taxon>Rosales</taxon>
        <taxon>Rosaceae</taxon>
        <taxon>Rosoideae</taxon>
        <taxon>Rosoideae incertae sedis</taxon>
        <taxon>Rubus</taxon>
    </lineage>
</organism>
<comment type="caution">
    <text evidence="2">The sequence shown here is derived from an EMBL/GenBank/DDBJ whole genome shotgun (WGS) entry which is preliminary data.</text>
</comment>
<proteinExistence type="predicted"/>
<evidence type="ECO:0000313" key="2">
    <source>
        <dbReference type="EMBL" id="KAK9930283.1"/>
    </source>
</evidence>
<reference evidence="2 3" key="1">
    <citation type="journal article" date="2023" name="G3 (Bethesda)">
        <title>A chromosome-length genome assembly and annotation of blackberry (Rubus argutus, cv. 'Hillquist').</title>
        <authorList>
            <person name="Bruna T."/>
            <person name="Aryal R."/>
            <person name="Dudchenko O."/>
            <person name="Sargent D.J."/>
            <person name="Mead D."/>
            <person name="Buti M."/>
            <person name="Cavallini A."/>
            <person name="Hytonen T."/>
            <person name="Andres J."/>
            <person name="Pham M."/>
            <person name="Weisz D."/>
            <person name="Mascagni F."/>
            <person name="Usai G."/>
            <person name="Natali L."/>
            <person name="Bassil N."/>
            <person name="Fernandez G.E."/>
            <person name="Lomsadze A."/>
            <person name="Armour M."/>
            <person name="Olukolu B."/>
            <person name="Poorten T."/>
            <person name="Britton C."/>
            <person name="Davik J."/>
            <person name="Ashrafi H."/>
            <person name="Aiden E.L."/>
            <person name="Borodovsky M."/>
            <person name="Worthington M."/>
        </authorList>
    </citation>
    <scope>NUCLEOTIDE SEQUENCE [LARGE SCALE GENOMIC DNA]</scope>
    <source>
        <strain evidence="2">PI 553951</strain>
    </source>
</reference>
<protein>
    <submittedName>
        <fullName evidence="2">Uncharacterized protein</fullName>
    </submittedName>
</protein>
<evidence type="ECO:0000313" key="3">
    <source>
        <dbReference type="Proteomes" id="UP001457282"/>
    </source>
</evidence>
<keyword evidence="3" id="KW-1185">Reference proteome</keyword>
<sequence>MKTHPNQHRAFLLISVHIPILCHQPVSRRLLISAIAASSPRRRCKVAVKIESATPLHSLPPLIHAKRNREEIRRPEEIHHRARARLRTLNPQPRRLQQARPSSIDAANLAATLDLIRRRCALICSRRNLAQTSSSSSACQTTPSPAQSNPVASSAAHH</sequence>
<dbReference type="Proteomes" id="UP001457282">
    <property type="component" value="Unassembled WGS sequence"/>
</dbReference>
<dbReference type="AlphaFoldDB" id="A0AAW1X2U2"/>
<dbReference type="EMBL" id="JBEDUW010000005">
    <property type="protein sequence ID" value="KAK9930283.1"/>
    <property type="molecule type" value="Genomic_DNA"/>
</dbReference>